<evidence type="ECO:0000313" key="2">
    <source>
        <dbReference type="Proteomes" id="UP001151234"/>
    </source>
</evidence>
<protein>
    <submittedName>
        <fullName evidence="1">DUF1491 family protein</fullName>
    </submittedName>
</protein>
<dbReference type="Gene3D" id="3.40.1530.20">
    <property type="entry name" value="Protein of unknown function (DUF1491)"/>
    <property type="match status" value="1"/>
</dbReference>
<proteinExistence type="predicted"/>
<dbReference type="InterPro" id="IPR009964">
    <property type="entry name" value="DUF1491"/>
</dbReference>
<sequence length="113" mass="12732">MRLTSDLWVKALVRQVFSKGEFAVVERHGSPEAGAIFVRILGRDGQQALLAPAPQAIFDTAKPVDRTFETRLENCPGSEIDTILARERDFDPDFWVVEIETENPQDYLTLMPA</sequence>
<dbReference type="RefSeq" id="WP_267990758.1">
    <property type="nucleotide sequence ID" value="NZ_JAPJZI010000001.1"/>
</dbReference>
<dbReference type="Pfam" id="PF07372">
    <property type="entry name" value="DUF1491"/>
    <property type="match status" value="1"/>
</dbReference>
<reference evidence="1" key="1">
    <citation type="submission" date="2022-11" db="EMBL/GenBank/DDBJ databases">
        <title>Draft genome sequence of Hoeflea poritis E7-10 and Hoeflea prorocentri PM5-8, separated from scleractinian coral Porites lutea and marine dinoflagellate.</title>
        <authorList>
            <person name="Zhang G."/>
            <person name="Wei Q."/>
            <person name="Cai L."/>
        </authorList>
    </citation>
    <scope>NUCLEOTIDE SEQUENCE</scope>
    <source>
        <strain evidence="1">PM5-8</strain>
    </source>
</reference>
<dbReference type="Proteomes" id="UP001151234">
    <property type="component" value="Unassembled WGS sequence"/>
</dbReference>
<dbReference type="AlphaFoldDB" id="A0A9X3UJ05"/>
<accession>A0A9X3UJ05</accession>
<gene>
    <name evidence="1" type="ORF">OQ273_12100</name>
</gene>
<evidence type="ECO:0000313" key="1">
    <source>
        <dbReference type="EMBL" id="MDA5399317.1"/>
    </source>
</evidence>
<dbReference type="EMBL" id="JAPJZI010000001">
    <property type="protein sequence ID" value="MDA5399317.1"/>
    <property type="molecule type" value="Genomic_DNA"/>
</dbReference>
<name>A0A9X3UJ05_9HYPH</name>
<organism evidence="1 2">
    <name type="scientific">Hoeflea prorocentri</name>
    <dbReference type="NCBI Taxonomy" id="1922333"/>
    <lineage>
        <taxon>Bacteria</taxon>
        <taxon>Pseudomonadati</taxon>
        <taxon>Pseudomonadota</taxon>
        <taxon>Alphaproteobacteria</taxon>
        <taxon>Hyphomicrobiales</taxon>
        <taxon>Rhizobiaceae</taxon>
        <taxon>Hoeflea</taxon>
    </lineage>
</organism>
<keyword evidence="2" id="KW-1185">Reference proteome</keyword>
<comment type="caution">
    <text evidence="1">The sequence shown here is derived from an EMBL/GenBank/DDBJ whole genome shotgun (WGS) entry which is preliminary data.</text>
</comment>